<dbReference type="Proteomes" id="UP000622707">
    <property type="component" value="Unassembled WGS sequence"/>
</dbReference>
<keyword evidence="3" id="KW-0946">Virion</keyword>
<comment type="caution">
    <text evidence="3">The sequence shown here is derived from an EMBL/GenBank/DDBJ whole genome shotgun (WGS) entry which is preliminary data.</text>
</comment>
<organism evidence="3 4">
    <name type="scientific">Ramlibacter alkalitolerans</name>
    <dbReference type="NCBI Taxonomy" id="2039631"/>
    <lineage>
        <taxon>Bacteria</taxon>
        <taxon>Pseudomonadati</taxon>
        <taxon>Pseudomonadota</taxon>
        <taxon>Betaproteobacteria</taxon>
        <taxon>Burkholderiales</taxon>
        <taxon>Comamonadaceae</taxon>
        <taxon>Ramlibacter</taxon>
    </lineage>
</organism>
<dbReference type="EMBL" id="JAEQND010000011">
    <property type="protein sequence ID" value="MBL0427372.1"/>
    <property type="molecule type" value="Genomic_DNA"/>
</dbReference>
<proteinExistence type="predicted"/>
<feature type="signal peptide" evidence="1">
    <location>
        <begin position="1"/>
        <end position="24"/>
    </location>
</feature>
<dbReference type="RefSeq" id="WP_201692001.1">
    <property type="nucleotide sequence ID" value="NZ_JAEQND010000011.1"/>
</dbReference>
<evidence type="ECO:0000259" key="2">
    <source>
        <dbReference type="Pfam" id="PF05229"/>
    </source>
</evidence>
<keyword evidence="3" id="KW-0167">Capsid protein</keyword>
<dbReference type="Pfam" id="PF05229">
    <property type="entry name" value="SCPU"/>
    <property type="match status" value="1"/>
</dbReference>
<gene>
    <name evidence="3" type="ORF">JI746_19830</name>
</gene>
<evidence type="ECO:0000313" key="3">
    <source>
        <dbReference type="EMBL" id="MBL0427372.1"/>
    </source>
</evidence>
<reference evidence="3 4" key="1">
    <citation type="journal article" date="2017" name="Int. J. Syst. Evol. Microbiol.">
        <title>Ramlibacter alkalitolerans sp. nov., alkali-tolerant bacterium isolated from soil of ginseng.</title>
        <authorList>
            <person name="Lee D.H."/>
            <person name="Cha C.J."/>
        </authorList>
    </citation>
    <scope>NUCLEOTIDE SEQUENCE [LARGE SCALE GENOMIC DNA]</scope>
    <source>
        <strain evidence="3 4">KACC 19305</strain>
    </source>
</reference>
<feature type="domain" description="Spore coat protein U/FanG" evidence="2">
    <location>
        <begin position="27"/>
        <end position="155"/>
    </location>
</feature>
<accession>A0ABS1JT05</accession>
<keyword evidence="1" id="KW-0732">Signal</keyword>
<protein>
    <submittedName>
        <fullName evidence="3">Spore coat protein U domain-containing protein</fullName>
    </submittedName>
</protein>
<evidence type="ECO:0000313" key="4">
    <source>
        <dbReference type="Proteomes" id="UP000622707"/>
    </source>
</evidence>
<sequence length="159" mass="15818">MFQPKWILGALVCAAAFAGTTAFADQGTLTVKATITASCKIANIPEMAFDLDPTSTQPGAAQSGVTYRCTNGISAPTVTVGGVAVGTTTFNSGAANALTGPGGAKIPFSISWTNPTTAGKGLNAATAELVTLNGSILNADYVNAVVGSYTGSVQVSVQP</sequence>
<feature type="chain" id="PRO_5045638049" evidence="1">
    <location>
        <begin position="25"/>
        <end position="159"/>
    </location>
</feature>
<evidence type="ECO:0000256" key="1">
    <source>
        <dbReference type="SAM" id="SignalP"/>
    </source>
</evidence>
<keyword evidence="4" id="KW-1185">Reference proteome</keyword>
<dbReference type="InterPro" id="IPR007893">
    <property type="entry name" value="Spore_coat_U/FanG"/>
</dbReference>
<name>A0ABS1JT05_9BURK</name>